<reference evidence="3 4" key="2">
    <citation type="journal article" date="2010" name="Nucleic Acids Res.">
        <title>BeetleBase in 2010: revisions to provide comprehensive genomic information for Tribolium castaneum.</title>
        <authorList>
            <person name="Kim H.S."/>
            <person name="Murphy T."/>
            <person name="Xia J."/>
            <person name="Caragea D."/>
            <person name="Park Y."/>
            <person name="Beeman R.W."/>
            <person name="Lorenzen M.D."/>
            <person name="Butcher S."/>
            <person name="Manak J.R."/>
            <person name="Brown S.J."/>
        </authorList>
    </citation>
    <scope>GENOME REANNOTATION</scope>
    <source>
        <strain evidence="3 4">Georgia GA2</strain>
    </source>
</reference>
<reference evidence="3 4" key="1">
    <citation type="journal article" date="2008" name="Nature">
        <title>The genome of the model beetle and pest Tribolium castaneum.</title>
        <authorList>
            <consortium name="Tribolium Genome Sequencing Consortium"/>
            <person name="Richards S."/>
            <person name="Gibbs R.A."/>
            <person name="Weinstock G.M."/>
            <person name="Brown S.J."/>
            <person name="Denell R."/>
            <person name="Beeman R.W."/>
            <person name="Gibbs R."/>
            <person name="Beeman R.W."/>
            <person name="Brown S.J."/>
            <person name="Bucher G."/>
            <person name="Friedrich M."/>
            <person name="Grimmelikhuijzen C.J."/>
            <person name="Klingler M."/>
            <person name="Lorenzen M."/>
            <person name="Richards S."/>
            <person name="Roth S."/>
            <person name="Schroder R."/>
            <person name="Tautz D."/>
            <person name="Zdobnov E.M."/>
            <person name="Muzny D."/>
            <person name="Gibbs R.A."/>
            <person name="Weinstock G.M."/>
            <person name="Attaway T."/>
            <person name="Bell S."/>
            <person name="Buhay C.J."/>
            <person name="Chandrabose M.N."/>
            <person name="Chavez D."/>
            <person name="Clerk-Blankenburg K.P."/>
            <person name="Cree A."/>
            <person name="Dao M."/>
            <person name="Davis C."/>
            <person name="Chacko J."/>
            <person name="Dinh H."/>
            <person name="Dugan-Rocha S."/>
            <person name="Fowler G."/>
            <person name="Garner T.T."/>
            <person name="Garnes J."/>
            <person name="Gnirke A."/>
            <person name="Hawes A."/>
            <person name="Hernandez J."/>
            <person name="Hines S."/>
            <person name="Holder M."/>
            <person name="Hume J."/>
            <person name="Jhangiani S.N."/>
            <person name="Joshi V."/>
            <person name="Khan Z.M."/>
            <person name="Jackson L."/>
            <person name="Kovar C."/>
            <person name="Kowis A."/>
            <person name="Lee S."/>
            <person name="Lewis L.R."/>
            <person name="Margolis J."/>
            <person name="Morgan M."/>
            <person name="Nazareth L.V."/>
            <person name="Nguyen N."/>
            <person name="Okwuonu G."/>
            <person name="Parker D."/>
            <person name="Richards S."/>
            <person name="Ruiz S.J."/>
            <person name="Santibanez J."/>
            <person name="Savard J."/>
            <person name="Scherer S.E."/>
            <person name="Schneider B."/>
            <person name="Sodergren E."/>
            <person name="Tautz D."/>
            <person name="Vattahil S."/>
            <person name="Villasana D."/>
            <person name="White C.S."/>
            <person name="Wright R."/>
            <person name="Park Y."/>
            <person name="Beeman R.W."/>
            <person name="Lord J."/>
            <person name="Oppert B."/>
            <person name="Lorenzen M."/>
            <person name="Brown S."/>
            <person name="Wang L."/>
            <person name="Savard J."/>
            <person name="Tautz D."/>
            <person name="Richards S."/>
            <person name="Weinstock G."/>
            <person name="Gibbs R.A."/>
            <person name="Liu Y."/>
            <person name="Worley K."/>
            <person name="Weinstock G."/>
            <person name="Elsik C.G."/>
            <person name="Reese J.T."/>
            <person name="Elhaik E."/>
            <person name="Landan G."/>
            <person name="Graur D."/>
            <person name="Arensburger P."/>
            <person name="Atkinson P."/>
            <person name="Beeman R.W."/>
            <person name="Beidler J."/>
            <person name="Brown S.J."/>
            <person name="Demuth J.P."/>
            <person name="Drury D.W."/>
            <person name="Du Y.Z."/>
            <person name="Fujiwara H."/>
            <person name="Lorenzen M."/>
            <person name="Maselli V."/>
            <person name="Osanai M."/>
            <person name="Park Y."/>
            <person name="Robertson H.M."/>
            <person name="Tu Z."/>
            <person name="Wang J.J."/>
            <person name="Wang S."/>
            <person name="Richards S."/>
            <person name="Song H."/>
            <person name="Zhang L."/>
            <person name="Sodergren E."/>
            <person name="Werner D."/>
            <person name="Stanke M."/>
            <person name="Morgenstern B."/>
            <person name="Solovyev V."/>
            <person name="Kosarev P."/>
            <person name="Brown G."/>
            <person name="Chen H.C."/>
            <person name="Ermolaeva O."/>
            <person name="Hlavina W."/>
            <person name="Kapustin Y."/>
            <person name="Kiryutin B."/>
            <person name="Kitts P."/>
            <person name="Maglott D."/>
            <person name="Pruitt K."/>
            <person name="Sapojnikov V."/>
            <person name="Souvorov A."/>
            <person name="Mackey A.J."/>
            <person name="Waterhouse R.M."/>
            <person name="Wyder S."/>
            <person name="Zdobnov E.M."/>
            <person name="Zdobnov E.M."/>
            <person name="Wyder S."/>
            <person name="Kriventseva E.V."/>
            <person name="Kadowaki T."/>
            <person name="Bork P."/>
            <person name="Aranda M."/>
            <person name="Bao R."/>
            <person name="Beermann A."/>
            <person name="Berns N."/>
            <person name="Bolognesi R."/>
            <person name="Bonneton F."/>
            <person name="Bopp D."/>
            <person name="Brown S.J."/>
            <person name="Bucher G."/>
            <person name="Butts T."/>
            <person name="Chaumot A."/>
            <person name="Denell R.E."/>
            <person name="Ferrier D.E."/>
            <person name="Friedrich M."/>
            <person name="Gordon C.M."/>
            <person name="Jindra M."/>
            <person name="Klingler M."/>
            <person name="Lan Q."/>
            <person name="Lattorff H.M."/>
            <person name="Laudet V."/>
            <person name="von Levetsow C."/>
            <person name="Liu Z."/>
            <person name="Lutz R."/>
            <person name="Lynch J.A."/>
            <person name="da Fonseca R.N."/>
            <person name="Posnien N."/>
            <person name="Reuter R."/>
            <person name="Roth S."/>
            <person name="Savard J."/>
            <person name="Schinko J.B."/>
            <person name="Schmitt C."/>
            <person name="Schoppmeier M."/>
            <person name="Schroder R."/>
            <person name="Shippy T.D."/>
            <person name="Simonnet F."/>
            <person name="Marques-Souza H."/>
            <person name="Tautz D."/>
            <person name="Tomoyasu Y."/>
            <person name="Trauner J."/>
            <person name="Van der Zee M."/>
            <person name="Vervoort M."/>
            <person name="Wittkopp N."/>
            <person name="Wimmer E.A."/>
            <person name="Yang X."/>
            <person name="Jones A.K."/>
            <person name="Sattelle D.B."/>
            <person name="Ebert P.R."/>
            <person name="Nelson D."/>
            <person name="Scott J.G."/>
            <person name="Beeman R.W."/>
            <person name="Muthukrishnan S."/>
            <person name="Kramer K.J."/>
            <person name="Arakane Y."/>
            <person name="Beeman R.W."/>
            <person name="Zhu Q."/>
            <person name="Hogenkamp D."/>
            <person name="Dixit R."/>
            <person name="Oppert B."/>
            <person name="Jiang H."/>
            <person name="Zou Z."/>
            <person name="Marshall J."/>
            <person name="Elpidina E."/>
            <person name="Vinokurov K."/>
            <person name="Oppert C."/>
            <person name="Zou Z."/>
            <person name="Evans J."/>
            <person name="Lu Z."/>
            <person name="Zhao P."/>
            <person name="Sumathipala N."/>
            <person name="Altincicek B."/>
            <person name="Vilcinskas A."/>
            <person name="Williams M."/>
            <person name="Hultmark D."/>
            <person name="Hetru C."/>
            <person name="Jiang H."/>
            <person name="Grimmelikhuijzen C.J."/>
            <person name="Hauser F."/>
            <person name="Cazzamali G."/>
            <person name="Williamson M."/>
            <person name="Park Y."/>
            <person name="Li B."/>
            <person name="Tanaka Y."/>
            <person name="Predel R."/>
            <person name="Neupert S."/>
            <person name="Schachtner J."/>
            <person name="Verleyen P."/>
            <person name="Raible F."/>
            <person name="Bork P."/>
            <person name="Friedrich M."/>
            <person name="Walden K.K."/>
            <person name="Robertson H.M."/>
            <person name="Angeli S."/>
            <person name="Foret S."/>
            <person name="Bucher G."/>
            <person name="Schuetz S."/>
            <person name="Maleszka R."/>
            <person name="Wimmer E.A."/>
            <person name="Beeman R.W."/>
            <person name="Lorenzen M."/>
            <person name="Tomoyasu Y."/>
            <person name="Miller S.C."/>
            <person name="Grossmann D."/>
            <person name="Bucher G."/>
        </authorList>
    </citation>
    <scope>NUCLEOTIDE SEQUENCE [LARGE SCALE GENOMIC DNA]</scope>
    <source>
        <strain evidence="3 4">Georgia GA2</strain>
    </source>
</reference>
<protein>
    <recommendedName>
        <fullName evidence="2">Retroviral polymerase SH3-like domain-containing protein</fullName>
    </recommendedName>
</protein>
<evidence type="ECO:0000313" key="3">
    <source>
        <dbReference type="EMBL" id="EFA04806.1"/>
    </source>
</evidence>
<dbReference type="PhylomeDB" id="D2A4C7"/>
<keyword evidence="4" id="KW-1185">Reference proteome</keyword>
<gene>
    <name evidence="3" type="primary">GLEAN_14855</name>
    <name evidence="3" type="ORF">TcasGA2_TC014855</name>
</gene>
<dbReference type="InParanoid" id="D2A4C7"/>
<dbReference type="EMBL" id="KQ971348">
    <property type="protein sequence ID" value="EFA04806.1"/>
    <property type="molecule type" value="Genomic_DNA"/>
</dbReference>
<proteinExistence type="predicted"/>
<dbReference type="Pfam" id="PF14223">
    <property type="entry name" value="Retrotran_gag_2"/>
    <property type="match status" value="1"/>
</dbReference>
<feature type="region of interest" description="Disordered" evidence="1">
    <location>
        <begin position="153"/>
        <end position="174"/>
    </location>
</feature>
<dbReference type="Proteomes" id="UP000007266">
    <property type="component" value="Linkage group 6"/>
</dbReference>
<dbReference type="AlphaFoldDB" id="D2A4C7"/>
<organism evidence="3 4">
    <name type="scientific">Tribolium castaneum</name>
    <name type="common">Red flour beetle</name>
    <dbReference type="NCBI Taxonomy" id="7070"/>
    <lineage>
        <taxon>Eukaryota</taxon>
        <taxon>Metazoa</taxon>
        <taxon>Ecdysozoa</taxon>
        <taxon>Arthropoda</taxon>
        <taxon>Hexapoda</taxon>
        <taxon>Insecta</taxon>
        <taxon>Pterygota</taxon>
        <taxon>Neoptera</taxon>
        <taxon>Endopterygota</taxon>
        <taxon>Coleoptera</taxon>
        <taxon>Polyphaga</taxon>
        <taxon>Cucujiformia</taxon>
        <taxon>Tenebrionidae</taxon>
        <taxon>Tenebrionidae incertae sedis</taxon>
        <taxon>Tribolium</taxon>
    </lineage>
</organism>
<dbReference type="HOGENOM" id="CLU_1226237_0_0_1"/>
<dbReference type="PANTHER" id="PTHR35317:SF29">
    <property type="entry name" value="CCHC-TYPE DOMAIN-CONTAINING PROTEIN"/>
    <property type="match status" value="1"/>
</dbReference>
<dbReference type="Pfam" id="PF25597">
    <property type="entry name" value="SH3_retrovirus"/>
    <property type="match status" value="1"/>
</dbReference>
<evidence type="ECO:0000256" key="1">
    <source>
        <dbReference type="SAM" id="MobiDB-lite"/>
    </source>
</evidence>
<accession>D2A4C7</accession>
<dbReference type="InterPro" id="IPR057670">
    <property type="entry name" value="SH3_retrovirus"/>
</dbReference>
<dbReference type="PANTHER" id="PTHR35317">
    <property type="entry name" value="OS04G0629600 PROTEIN"/>
    <property type="match status" value="1"/>
</dbReference>
<sequence>MSGNSSVSRIELLNKENYDTWKIQMQAVLIKCDLWDYTNGVKVKPEPGEDNQNVADINEWIKNDQKAKSEMILSISSTELRQIKNCVTSREMWCKPKPVDILKERDRGKFDPRAQEGIFLGYAENSKAFRIWSPEKSKVFITRDVKLLKDDEDNEDNFDVFPSPPDPEESSSSREFVDIELLSLQNETPLESTEYDSNIYQRISDEVLTPTQAVGDDDDQQVGTSG</sequence>
<feature type="domain" description="Retroviral polymerase SH3-like" evidence="2">
    <location>
        <begin position="104"/>
        <end position="152"/>
    </location>
</feature>
<evidence type="ECO:0000259" key="2">
    <source>
        <dbReference type="Pfam" id="PF25597"/>
    </source>
</evidence>
<evidence type="ECO:0000313" key="4">
    <source>
        <dbReference type="Proteomes" id="UP000007266"/>
    </source>
</evidence>
<name>D2A4C7_TRICA</name>